<feature type="region of interest" description="Disordered" evidence="1">
    <location>
        <begin position="297"/>
        <end position="326"/>
    </location>
</feature>
<feature type="compositionally biased region" description="Low complexity" evidence="1">
    <location>
        <begin position="685"/>
        <end position="699"/>
    </location>
</feature>
<feature type="compositionally biased region" description="Basic residues" evidence="1">
    <location>
        <begin position="407"/>
        <end position="418"/>
    </location>
</feature>
<dbReference type="AlphaFoldDB" id="A0A0K2TQB6"/>
<feature type="compositionally biased region" description="Polar residues" evidence="1">
    <location>
        <begin position="622"/>
        <end position="632"/>
    </location>
</feature>
<feature type="region of interest" description="Disordered" evidence="1">
    <location>
        <begin position="650"/>
        <end position="699"/>
    </location>
</feature>
<feature type="compositionally biased region" description="Basic and acidic residues" evidence="1">
    <location>
        <begin position="772"/>
        <end position="784"/>
    </location>
</feature>
<feature type="region of interest" description="Disordered" evidence="1">
    <location>
        <begin position="541"/>
        <end position="560"/>
    </location>
</feature>
<accession>A0A0K2TQB6</accession>
<name>A0A0K2TQB6_LEPSM</name>
<evidence type="ECO:0000256" key="1">
    <source>
        <dbReference type="SAM" id="MobiDB-lite"/>
    </source>
</evidence>
<evidence type="ECO:0000313" key="2">
    <source>
        <dbReference type="EMBL" id="CDW28219.1"/>
    </source>
</evidence>
<feature type="compositionally biased region" description="Basic residues" evidence="1">
    <location>
        <begin position="670"/>
        <end position="684"/>
    </location>
</feature>
<feature type="compositionally biased region" description="Basic and acidic residues" evidence="1">
    <location>
        <begin position="435"/>
        <end position="453"/>
    </location>
</feature>
<feature type="region of interest" description="Disordered" evidence="1">
    <location>
        <begin position="143"/>
        <end position="220"/>
    </location>
</feature>
<organism evidence="2">
    <name type="scientific">Lepeophtheirus salmonis</name>
    <name type="common">Salmon louse</name>
    <name type="synonym">Caligus salmonis</name>
    <dbReference type="NCBI Taxonomy" id="72036"/>
    <lineage>
        <taxon>Eukaryota</taxon>
        <taxon>Metazoa</taxon>
        <taxon>Ecdysozoa</taxon>
        <taxon>Arthropoda</taxon>
        <taxon>Crustacea</taxon>
        <taxon>Multicrustacea</taxon>
        <taxon>Hexanauplia</taxon>
        <taxon>Copepoda</taxon>
        <taxon>Siphonostomatoida</taxon>
        <taxon>Caligidae</taxon>
        <taxon>Lepeophtheirus</taxon>
    </lineage>
</organism>
<protein>
    <submittedName>
        <fullName evidence="2">Uncharacterized protein</fullName>
    </submittedName>
</protein>
<dbReference type="EMBL" id="HACA01010858">
    <property type="protein sequence ID" value="CDW28219.1"/>
    <property type="molecule type" value="Transcribed_RNA"/>
</dbReference>
<feature type="compositionally biased region" description="Basic and acidic residues" evidence="1">
    <location>
        <begin position="652"/>
        <end position="663"/>
    </location>
</feature>
<feature type="compositionally biased region" description="Low complexity" evidence="1">
    <location>
        <begin position="744"/>
        <end position="759"/>
    </location>
</feature>
<feature type="region of interest" description="Disordered" evidence="1">
    <location>
        <begin position="739"/>
        <end position="827"/>
    </location>
</feature>
<proteinExistence type="predicted"/>
<reference evidence="2" key="1">
    <citation type="submission" date="2014-05" db="EMBL/GenBank/DDBJ databases">
        <authorList>
            <person name="Chronopoulou M."/>
        </authorList>
    </citation>
    <scope>NUCLEOTIDE SEQUENCE</scope>
    <source>
        <tissue evidence="2">Whole organism</tissue>
    </source>
</reference>
<feature type="compositionally biased region" description="Polar residues" evidence="1">
    <location>
        <begin position="143"/>
        <end position="158"/>
    </location>
</feature>
<feature type="compositionally biased region" description="Low complexity" evidence="1">
    <location>
        <begin position="467"/>
        <end position="476"/>
    </location>
</feature>
<feature type="compositionally biased region" description="Low complexity" evidence="1">
    <location>
        <begin position="812"/>
        <end position="826"/>
    </location>
</feature>
<feature type="compositionally biased region" description="Acidic residues" evidence="1">
    <location>
        <begin position="549"/>
        <end position="560"/>
    </location>
</feature>
<feature type="compositionally biased region" description="Basic residues" evidence="1">
    <location>
        <begin position="794"/>
        <end position="803"/>
    </location>
</feature>
<dbReference type="OrthoDB" id="10687649at2759"/>
<feature type="region of interest" description="Disordered" evidence="1">
    <location>
        <begin position="606"/>
        <end position="632"/>
    </location>
</feature>
<feature type="compositionally biased region" description="Acidic residues" evidence="1">
    <location>
        <begin position="163"/>
        <end position="191"/>
    </location>
</feature>
<sequence>MGKKKQKVRWVCIEESGRNQRVPEEEDVCSVGRMSLSPEQLSHPAPPHSHHPHPAHRIYHLEKSCCTNVNTGPNSGNSTYARRPVAPRFERKAAAAEVVYDSRHYRGRELSGESGEELPLGFTKIRSKNLDVLFKRDYYSTKGMNSEANTHSETSSLTQKEDEKEEDIEEELDEEEQEEELEEVYEEEEDISSSNNNKKKESTPKLTSKLNGSSSPFYPSSSPSYVMTSMNPYMTGRPNLFLYSPSSNTMIPCEEVVVPGMYSGSPSSPQNVYLAAFPMESGSNPYMMHHPSYVAPPPPPYYQPQQPVYSDAEPSSAESTVPHSPPDLSAYNPAYWGEVHSHRGGYYPHPSYHQYQANQVYPQSSPQQTPEEVPEVIELSVPDKKEETDNNSIDNRRVPGLPPQPKKSQKKKRKKKSKQPTELVHRNSTSSEDGQSIHHIKDEVPSHVEESKSDQVSNEESVKEFEPSAASSPSAIIEEEEEIAKSQEEDQIVENISGNYLQVIEPTSSPSSPAEENVIELEVKSQVIETPPASVIQESIIESQCSPPEAEEDVPPPQEEVEEKISQVVLDEKVDEIEKLSMEDVEEKVDVIVVETDKTPRMLYSSVVSQSMPQPPPKSPVHNITSKKSLNEASLPLPKVKLPISLSMENLRPTEKVEKKESEWLESSSRKKIKRHRQSKKSKSSKYSSSVSSSMIRSISLDTTSKKEVIIVNPPKETKIEDIPATTCSLDVLPSCFKTEESSDISSTTPTTPQEPEVPIDTQPVESPSSQVEDKSYELAEEKVPSNSVVSKKSVVKRKKKRGNAGGIAGDSSTKSSNSGESSSKKQVLICDGDIDVSSSFSSFKRVSDFGNLRIHSQPFNKGSLDTVFISDVGIGIRNGPIMSGRPLRIGKYSPPDRAQEILSMKASLSTEDSTNENAQYNVPLD</sequence>
<feature type="region of interest" description="Disordered" evidence="1">
    <location>
        <begin position="380"/>
        <end position="492"/>
    </location>
</feature>